<accession>A0A6I6CZY2</accession>
<evidence type="ECO:0000256" key="2">
    <source>
        <dbReference type="ARBA" id="ARBA00008017"/>
    </source>
</evidence>
<feature type="transmembrane region" description="Helical" evidence="6">
    <location>
        <begin position="16"/>
        <end position="35"/>
    </location>
</feature>
<dbReference type="InterPro" id="IPR010920">
    <property type="entry name" value="LSM_dom_sf"/>
</dbReference>
<comment type="similarity">
    <text evidence="2 6">Belongs to the MscS (TC 1.A.23) family.</text>
</comment>
<proteinExistence type="inferred from homology"/>
<comment type="function">
    <text evidence="6">Mechanosensitive channel that participates in the regulation of osmotic pressure changes within the cell, opening in response to stretch forces in the membrane lipid bilayer, without the need for other proteins. Contributes to normal resistance to hypoosmotic shock. Forms an ion channel of 1.0 nanosiemens conductance with a slight preference for anions.</text>
</comment>
<evidence type="ECO:0000256" key="5">
    <source>
        <dbReference type="ARBA" id="ARBA00023136"/>
    </source>
</evidence>
<organism evidence="8 9">
    <name type="scientific">Guyparkeria halophila</name>
    <dbReference type="NCBI Taxonomy" id="47960"/>
    <lineage>
        <taxon>Bacteria</taxon>
        <taxon>Pseudomonadati</taxon>
        <taxon>Pseudomonadota</taxon>
        <taxon>Gammaproteobacteria</taxon>
        <taxon>Chromatiales</taxon>
        <taxon>Thioalkalibacteraceae</taxon>
        <taxon>Guyparkeria</taxon>
    </lineage>
</organism>
<keyword evidence="9" id="KW-1185">Reference proteome</keyword>
<gene>
    <name evidence="8" type="ORF">GM160_04440</name>
</gene>
<dbReference type="Gene3D" id="2.30.30.60">
    <property type="match status" value="1"/>
</dbReference>
<keyword evidence="6" id="KW-0997">Cell inner membrane</keyword>
<evidence type="ECO:0000259" key="7">
    <source>
        <dbReference type="Pfam" id="PF00924"/>
    </source>
</evidence>
<keyword evidence="6" id="KW-0407">Ion channel</keyword>
<evidence type="ECO:0000256" key="4">
    <source>
        <dbReference type="ARBA" id="ARBA00022989"/>
    </source>
</evidence>
<keyword evidence="6" id="KW-0813">Transport</keyword>
<dbReference type="PANTHER" id="PTHR30221">
    <property type="entry name" value="SMALL-CONDUCTANCE MECHANOSENSITIVE CHANNEL"/>
    <property type="match status" value="1"/>
</dbReference>
<dbReference type="GO" id="GO:0005886">
    <property type="term" value="C:plasma membrane"/>
    <property type="evidence" value="ECO:0007669"/>
    <property type="project" value="UniProtKB-SubCell"/>
</dbReference>
<keyword evidence="6" id="KW-0406">Ion transport</keyword>
<keyword evidence="4 6" id="KW-1133">Transmembrane helix</keyword>
<evidence type="ECO:0000256" key="3">
    <source>
        <dbReference type="ARBA" id="ARBA00022692"/>
    </source>
</evidence>
<dbReference type="InterPro" id="IPR023408">
    <property type="entry name" value="MscS_beta-dom_sf"/>
</dbReference>
<dbReference type="Proteomes" id="UP000427716">
    <property type="component" value="Chromosome"/>
</dbReference>
<dbReference type="PANTHER" id="PTHR30221:SF1">
    <property type="entry name" value="SMALL-CONDUCTANCE MECHANOSENSITIVE CHANNEL"/>
    <property type="match status" value="1"/>
</dbReference>
<keyword evidence="6" id="KW-1003">Cell membrane</keyword>
<comment type="caution">
    <text evidence="6">Lacks conserved residue(s) required for the propagation of feature annotation.</text>
</comment>
<sequence length="271" mass="30095">MDESTPSAQIFREIDAVTIVEIVAIVLATVALIVLMQRALNWLGRRLHGKRRHLTLAMVPLLRLLIGVAAITLIVPLIIEPSLQNMIALLGALGIAIGFALKDYVSSLIAGIVAIGEKPYRNGDWVRIGEHYGEVTHVGMRTIDMMTTDDDRITIPHSRIWTDSIVNANNGEPRLQCIADFYLHPDHDAARASEILRDIALTSPYTHLDSRIRVTVREKPWGTHYKLRAYPVDGAQQFRFITDLTVRGKAQLQRAGFRFAATATIADTGMA</sequence>
<dbReference type="SUPFAM" id="SSF82861">
    <property type="entry name" value="Mechanosensitive channel protein MscS (YggB), transmembrane region"/>
    <property type="match status" value="1"/>
</dbReference>
<comment type="subcellular location">
    <subcellularLocation>
        <location evidence="6">Cell inner membrane</location>
        <topology evidence="6">Multi-pass membrane protein</topology>
    </subcellularLocation>
    <subcellularLocation>
        <location evidence="1">Membrane</location>
        <topology evidence="1">Multi-pass membrane protein</topology>
    </subcellularLocation>
</comment>
<reference evidence="8 9" key="1">
    <citation type="submission" date="2019-11" db="EMBL/GenBank/DDBJ databases">
        <authorList>
            <person name="Zhang J."/>
            <person name="Sun C."/>
        </authorList>
    </citation>
    <scope>NUCLEOTIDE SEQUENCE [LARGE SCALE GENOMIC DNA]</scope>
    <source>
        <strain evidence="9">sp2</strain>
    </source>
</reference>
<evidence type="ECO:0000313" key="9">
    <source>
        <dbReference type="Proteomes" id="UP000427716"/>
    </source>
</evidence>
<feature type="domain" description="Mechanosensitive ion channel MscS" evidence="7">
    <location>
        <begin position="103"/>
        <end position="169"/>
    </location>
</feature>
<keyword evidence="3 6" id="KW-0812">Transmembrane</keyword>
<dbReference type="InterPro" id="IPR006685">
    <property type="entry name" value="MscS_channel_2nd"/>
</dbReference>
<dbReference type="Pfam" id="PF00924">
    <property type="entry name" value="MS_channel_2nd"/>
    <property type="match status" value="1"/>
</dbReference>
<dbReference type="KEGG" id="ghl:GM160_04440"/>
<evidence type="ECO:0000313" key="8">
    <source>
        <dbReference type="EMBL" id="QGT78208.1"/>
    </source>
</evidence>
<evidence type="ECO:0000256" key="1">
    <source>
        <dbReference type="ARBA" id="ARBA00004141"/>
    </source>
</evidence>
<dbReference type="GO" id="GO:0008381">
    <property type="term" value="F:mechanosensitive monoatomic ion channel activity"/>
    <property type="evidence" value="ECO:0007669"/>
    <property type="project" value="InterPro"/>
</dbReference>
<dbReference type="Gene3D" id="1.10.287.1260">
    <property type="match status" value="1"/>
</dbReference>
<keyword evidence="5 6" id="KW-0472">Membrane</keyword>
<dbReference type="SUPFAM" id="SSF50182">
    <property type="entry name" value="Sm-like ribonucleoproteins"/>
    <property type="match status" value="1"/>
</dbReference>
<dbReference type="InterPro" id="IPR045275">
    <property type="entry name" value="MscS_archaea/bacteria_type"/>
</dbReference>
<dbReference type="RefSeq" id="WP_156573493.1">
    <property type="nucleotide sequence ID" value="NZ_CP046415.1"/>
</dbReference>
<feature type="transmembrane region" description="Helical" evidence="6">
    <location>
        <begin position="56"/>
        <end position="79"/>
    </location>
</feature>
<protein>
    <recommendedName>
        <fullName evidence="6">Small-conductance mechanosensitive channel</fullName>
    </recommendedName>
</protein>
<evidence type="ECO:0000256" key="6">
    <source>
        <dbReference type="RuleBase" id="RU369025"/>
    </source>
</evidence>
<dbReference type="EMBL" id="CP046415">
    <property type="protein sequence ID" value="QGT78208.1"/>
    <property type="molecule type" value="Genomic_DNA"/>
</dbReference>
<dbReference type="AlphaFoldDB" id="A0A6I6CZY2"/>
<comment type="subunit">
    <text evidence="6">Homoheptamer.</text>
</comment>
<name>A0A6I6CZY2_9GAMM</name>
<dbReference type="InterPro" id="IPR011014">
    <property type="entry name" value="MscS_channel_TM-2"/>
</dbReference>